<dbReference type="RefSeq" id="WP_131762853.1">
    <property type="nucleotide sequence ID" value="NZ_CAACUY010000265.1"/>
</dbReference>
<evidence type="ECO:0000313" key="2">
    <source>
        <dbReference type="Proteomes" id="UP001597063"/>
    </source>
</evidence>
<organism evidence="1 2">
    <name type="scientific">Actinomadura fibrosa</name>
    <dbReference type="NCBI Taxonomy" id="111802"/>
    <lineage>
        <taxon>Bacteria</taxon>
        <taxon>Bacillati</taxon>
        <taxon>Actinomycetota</taxon>
        <taxon>Actinomycetes</taxon>
        <taxon>Streptosporangiales</taxon>
        <taxon>Thermomonosporaceae</taxon>
        <taxon>Actinomadura</taxon>
    </lineage>
</organism>
<evidence type="ECO:0000313" key="1">
    <source>
        <dbReference type="EMBL" id="MFD0688549.1"/>
    </source>
</evidence>
<dbReference type="Proteomes" id="UP001597063">
    <property type="component" value="Unassembled WGS sequence"/>
</dbReference>
<reference evidence="2" key="1">
    <citation type="journal article" date="2019" name="Int. J. Syst. Evol. Microbiol.">
        <title>The Global Catalogue of Microorganisms (GCM) 10K type strain sequencing project: providing services to taxonomists for standard genome sequencing and annotation.</title>
        <authorList>
            <consortium name="The Broad Institute Genomics Platform"/>
            <consortium name="The Broad Institute Genome Sequencing Center for Infectious Disease"/>
            <person name="Wu L."/>
            <person name="Ma J."/>
        </authorList>
    </citation>
    <scope>NUCLEOTIDE SEQUENCE [LARGE SCALE GENOMIC DNA]</scope>
    <source>
        <strain evidence="2">JCM 9371</strain>
    </source>
</reference>
<gene>
    <name evidence="1" type="ORF">ACFQZM_28915</name>
</gene>
<keyword evidence="2" id="KW-1185">Reference proteome</keyword>
<comment type="caution">
    <text evidence="1">The sequence shown here is derived from an EMBL/GenBank/DDBJ whole genome shotgun (WGS) entry which is preliminary data.</text>
</comment>
<name>A0ABW2XSX5_9ACTN</name>
<accession>A0ABW2XSX5</accession>
<dbReference type="EMBL" id="JBHTGP010000014">
    <property type="protein sequence ID" value="MFD0688549.1"/>
    <property type="molecule type" value="Genomic_DNA"/>
</dbReference>
<sequence>MNANTPDIIGSALVDAFAQRGYAASLPDPETVSVTLRDGTRVQAGIREWREHARRSAPEHLPGIAARYADQAVRAFERNSAPAPAMTDDLRVRLYPEEALDERMRAALVTRTLAPGLVQAVVADHPDTMMPLNRADLGGANENAVFGKALAHSIEDEPHYIQTHDVEGVRVAHIGERHRYIGAHVHVLGRYFPGPLPYGALLAFPVPEYVLFHGIGTDKHLVTVLATLQDLAAKHVSVGERPITAQIYWWRPGAYEHMDEREALASGLVPDLRPVGVQIDTDGEGVEVGMLTEDTGDLIQLWLAEQ</sequence>
<proteinExistence type="predicted"/>
<protein>
    <submittedName>
        <fullName evidence="1">Uncharacterized protein</fullName>
    </submittedName>
</protein>